<accession>A0AAN7W0S8</accession>
<evidence type="ECO:0000313" key="2">
    <source>
        <dbReference type="Proteomes" id="UP001310594"/>
    </source>
</evidence>
<name>A0AAN7W0S8_9PEZI</name>
<evidence type="ECO:0000313" key="1">
    <source>
        <dbReference type="EMBL" id="KAK5693910.1"/>
    </source>
</evidence>
<evidence type="ECO:0008006" key="3">
    <source>
        <dbReference type="Google" id="ProtNLM"/>
    </source>
</evidence>
<dbReference type="EMBL" id="JAVRQU010000016">
    <property type="protein sequence ID" value="KAK5693910.1"/>
    <property type="molecule type" value="Genomic_DNA"/>
</dbReference>
<dbReference type="Proteomes" id="UP001310594">
    <property type="component" value="Unassembled WGS sequence"/>
</dbReference>
<sequence>MARRKGGGRAKRQGKADTKAVKAASLLGLPTEIREEIFKLASHSTNVLLHVEHISPRRMCFQPKLPPLYYVCRLTYNEYPLEEFYANTTFVLTDSMLEMRVLEVFIATRGEAVHKIASMKINITKYLATMRAFTGMIFGVRFSMQQRDGAVVVEQLATNSRDTGFMFAGLCVCGLMGEAGRGGSLVLVLQALLARYEPTSVSTADERAWWQRHCTDCGNTKFELREVPAYEFEQRPIANTDTQTDGTSSRVRFIHRLPGH</sequence>
<protein>
    <recommendedName>
        <fullName evidence="3">F-box domain-containing protein</fullName>
    </recommendedName>
</protein>
<dbReference type="AlphaFoldDB" id="A0AAN7W0S8"/>
<proteinExistence type="predicted"/>
<organism evidence="1 2">
    <name type="scientific">Elasticomyces elasticus</name>
    <dbReference type="NCBI Taxonomy" id="574655"/>
    <lineage>
        <taxon>Eukaryota</taxon>
        <taxon>Fungi</taxon>
        <taxon>Dikarya</taxon>
        <taxon>Ascomycota</taxon>
        <taxon>Pezizomycotina</taxon>
        <taxon>Dothideomycetes</taxon>
        <taxon>Dothideomycetidae</taxon>
        <taxon>Mycosphaerellales</taxon>
        <taxon>Teratosphaeriaceae</taxon>
        <taxon>Elasticomyces</taxon>
    </lineage>
</organism>
<comment type="caution">
    <text evidence="1">The sequence shown here is derived from an EMBL/GenBank/DDBJ whole genome shotgun (WGS) entry which is preliminary data.</text>
</comment>
<reference evidence="1" key="1">
    <citation type="submission" date="2023-08" db="EMBL/GenBank/DDBJ databases">
        <title>Black Yeasts Isolated from many extreme environments.</title>
        <authorList>
            <person name="Coleine C."/>
            <person name="Stajich J.E."/>
            <person name="Selbmann L."/>
        </authorList>
    </citation>
    <scope>NUCLEOTIDE SEQUENCE</scope>
    <source>
        <strain evidence="1">CCFEE 5810</strain>
    </source>
</reference>
<gene>
    <name evidence="1" type="ORF">LTR97_009527</name>
</gene>